<gene>
    <name evidence="2" type="ORF">SAMN07250955_103226</name>
</gene>
<dbReference type="InterPro" id="IPR002871">
    <property type="entry name" value="NIF_FeS_clus_asmbl_NifU_N"/>
</dbReference>
<accession>A0A212QTM2</accession>
<dbReference type="SUPFAM" id="SSF82649">
    <property type="entry name" value="SufE/NifU"/>
    <property type="match status" value="1"/>
</dbReference>
<sequence>MTGMASNSLYNQAIIEEAKAAVGSGTIETPHVSVRCDNPLCGDRITLEALGNNGHLAEVAHRTRGCLLTRAAASIAARHARNLDTAGIEAALQQLDELLSGNKPLKEVWPELAIFRPVASVRSRQDCVRLPLQALSLALAKLGKTSNP</sequence>
<dbReference type="GO" id="GO:0005506">
    <property type="term" value="F:iron ion binding"/>
    <property type="evidence" value="ECO:0007669"/>
    <property type="project" value="InterPro"/>
</dbReference>
<evidence type="ECO:0000259" key="1">
    <source>
        <dbReference type="Pfam" id="PF01592"/>
    </source>
</evidence>
<keyword evidence="3" id="KW-1185">Reference proteome</keyword>
<protein>
    <submittedName>
        <fullName evidence="2">Nitrogen fixation protein NifU</fullName>
    </submittedName>
</protein>
<dbReference type="GO" id="GO:0051536">
    <property type="term" value="F:iron-sulfur cluster binding"/>
    <property type="evidence" value="ECO:0007669"/>
    <property type="project" value="InterPro"/>
</dbReference>
<dbReference type="OrthoDB" id="9804157at2"/>
<dbReference type="AlphaFoldDB" id="A0A212QTM2"/>
<dbReference type="Gene3D" id="3.90.1010.10">
    <property type="match status" value="1"/>
</dbReference>
<name>A0A212QTM2_9PROT</name>
<dbReference type="CDD" id="cd06664">
    <property type="entry name" value="IscU_like"/>
    <property type="match status" value="1"/>
</dbReference>
<proteinExistence type="predicted"/>
<evidence type="ECO:0000313" key="3">
    <source>
        <dbReference type="Proteomes" id="UP000197065"/>
    </source>
</evidence>
<dbReference type="Proteomes" id="UP000197065">
    <property type="component" value="Unassembled WGS sequence"/>
</dbReference>
<organism evidence="2 3">
    <name type="scientific">Arboricoccus pini</name>
    <dbReference type="NCBI Taxonomy" id="1963835"/>
    <lineage>
        <taxon>Bacteria</taxon>
        <taxon>Pseudomonadati</taxon>
        <taxon>Pseudomonadota</taxon>
        <taxon>Alphaproteobacteria</taxon>
        <taxon>Geminicoccales</taxon>
        <taxon>Geminicoccaceae</taxon>
        <taxon>Arboricoccus</taxon>
    </lineage>
</organism>
<reference evidence="2 3" key="1">
    <citation type="submission" date="2017-06" db="EMBL/GenBank/DDBJ databases">
        <authorList>
            <person name="Kim H.J."/>
            <person name="Triplett B.A."/>
        </authorList>
    </citation>
    <scope>NUCLEOTIDE SEQUENCE [LARGE SCALE GENOMIC DNA]</scope>
    <source>
        <strain evidence="2 3">B29T1</strain>
    </source>
</reference>
<dbReference type="RefSeq" id="WP_088560458.1">
    <property type="nucleotide sequence ID" value="NZ_FYEH01000003.1"/>
</dbReference>
<dbReference type="GO" id="GO:0016226">
    <property type="term" value="P:iron-sulfur cluster assembly"/>
    <property type="evidence" value="ECO:0007669"/>
    <property type="project" value="InterPro"/>
</dbReference>
<dbReference type="EMBL" id="FYEH01000003">
    <property type="protein sequence ID" value="SNB62979.1"/>
    <property type="molecule type" value="Genomic_DNA"/>
</dbReference>
<dbReference type="Pfam" id="PF01592">
    <property type="entry name" value="NifU_N"/>
    <property type="match status" value="1"/>
</dbReference>
<evidence type="ECO:0000313" key="2">
    <source>
        <dbReference type="EMBL" id="SNB62979.1"/>
    </source>
</evidence>
<feature type="domain" description="NIF system FeS cluster assembly NifU N-terminal" evidence="1">
    <location>
        <begin position="10"/>
        <end position="84"/>
    </location>
</feature>